<dbReference type="GO" id="GO:0005737">
    <property type="term" value="C:cytoplasm"/>
    <property type="evidence" value="ECO:0007669"/>
    <property type="project" value="TreeGrafter"/>
</dbReference>
<feature type="region of interest" description="Disordered" evidence="2">
    <location>
        <begin position="1053"/>
        <end position="1088"/>
    </location>
</feature>
<reference evidence="4 5" key="1">
    <citation type="submission" date="2016-04" db="EMBL/GenBank/DDBJ databases">
        <title>A degradative enzymes factory behind the ericoid mycorrhizal symbiosis.</title>
        <authorList>
            <consortium name="DOE Joint Genome Institute"/>
            <person name="Martino E."/>
            <person name="Morin E."/>
            <person name="Grelet G."/>
            <person name="Kuo A."/>
            <person name="Kohler A."/>
            <person name="Daghino S."/>
            <person name="Barry K."/>
            <person name="Choi C."/>
            <person name="Cichocki N."/>
            <person name="Clum A."/>
            <person name="Copeland A."/>
            <person name="Hainaut M."/>
            <person name="Haridas S."/>
            <person name="Labutti K."/>
            <person name="Lindquist E."/>
            <person name="Lipzen A."/>
            <person name="Khouja H.-R."/>
            <person name="Murat C."/>
            <person name="Ohm R."/>
            <person name="Olson A."/>
            <person name="Spatafora J."/>
            <person name="Veneault-Fourrey C."/>
            <person name="Henrissat B."/>
            <person name="Grigoriev I."/>
            <person name="Martin F."/>
            <person name="Perotto S."/>
        </authorList>
    </citation>
    <scope>NUCLEOTIDE SEQUENCE [LARGE SCALE GENOMIC DNA]</scope>
    <source>
        <strain evidence="4 5">E</strain>
    </source>
</reference>
<dbReference type="InterPro" id="IPR057454">
    <property type="entry name" value="Bud3_C"/>
</dbReference>
<dbReference type="SMART" id="SM00325">
    <property type="entry name" value="RhoGEF"/>
    <property type="match status" value="1"/>
</dbReference>
<feature type="compositionally biased region" description="Low complexity" evidence="2">
    <location>
        <begin position="1068"/>
        <end position="1078"/>
    </location>
</feature>
<keyword evidence="5" id="KW-1185">Reference proteome</keyword>
<evidence type="ECO:0000313" key="5">
    <source>
        <dbReference type="Proteomes" id="UP000235371"/>
    </source>
</evidence>
<keyword evidence="1" id="KW-0175">Coiled coil</keyword>
<feature type="compositionally biased region" description="Gly residues" evidence="2">
    <location>
        <begin position="1057"/>
        <end position="1067"/>
    </location>
</feature>
<feature type="compositionally biased region" description="Polar residues" evidence="2">
    <location>
        <begin position="1233"/>
        <end position="1242"/>
    </location>
</feature>
<dbReference type="PANTHER" id="PTHR22834">
    <property type="entry name" value="NUCLEAR FUSION PROTEIN FUS2"/>
    <property type="match status" value="1"/>
</dbReference>
<organism evidence="4 5">
    <name type="scientific">Hyaloscypha bicolor E</name>
    <dbReference type="NCBI Taxonomy" id="1095630"/>
    <lineage>
        <taxon>Eukaryota</taxon>
        <taxon>Fungi</taxon>
        <taxon>Dikarya</taxon>
        <taxon>Ascomycota</taxon>
        <taxon>Pezizomycotina</taxon>
        <taxon>Leotiomycetes</taxon>
        <taxon>Helotiales</taxon>
        <taxon>Hyaloscyphaceae</taxon>
        <taxon>Hyaloscypha</taxon>
        <taxon>Hyaloscypha bicolor</taxon>
    </lineage>
</organism>
<feature type="coiled-coil region" evidence="1">
    <location>
        <begin position="1355"/>
        <end position="1389"/>
    </location>
</feature>
<dbReference type="InParanoid" id="A0A2J6THG4"/>
<dbReference type="EMBL" id="KZ613783">
    <property type="protein sequence ID" value="PMD62453.1"/>
    <property type="molecule type" value="Genomic_DNA"/>
</dbReference>
<feature type="region of interest" description="Disordered" evidence="2">
    <location>
        <begin position="1101"/>
        <end position="1289"/>
    </location>
</feature>
<dbReference type="GO" id="GO:0005085">
    <property type="term" value="F:guanyl-nucleotide exchange factor activity"/>
    <property type="evidence" value="ECO:0007669"/>
    <property type="project" value="InterPro"/>
</dbReference>
<evidence type="ECO:0000256" key="1">
    <source>
        <dbReference type="SAM" id="Coils"/>
    </source>
</evidence>
<dbReference type="InterPro" id="IPR000219">
    <property type="entry name" value="DH_dom"/>
</dbReference>
<sequence length="1545" mass="170288">MVRVTDELTLSRDQVSLYHTTDPYLGNLPVFAFHGPSTTSNSTLNSSRIQIHFFTAAGFQSYARITISPNSHFYQSVNHLPRDKQGDEICRGLAFGLLKYFKELPEVVKTGLIFQSTNSRGKRPGSAPTLFGEQHAADLASSMVKVENIGEVIQDIESALRPQNINHLDIDLVLPPGSIVPVKEEEIEEHNEDEELPDPTLKQYGAYSPLIKLFGEVTFLPTSKLRRAPSRPTSVNRSRSFLKDQKLSLRREMGELVDTEERYVIKMHELVNHMADDFRVKAKNREFGSFSPSEQDLEKLFPRCLDRILRINSAFLADIRKVMDETEEDAMRDLEAPIVSSTGSRYGGTGRLKDPTGALAFAKVLLEWFPQFSDCYQEYIRASQDFPQIITSFMRQPSSFRERVQQTGEQRLRSAVIEPVQRLPRYSLFIDNIVNYLPVLHPALQPLLKARDIITSICSLDPPTTDKSQVVNRLRNLIDSWPSSLHPQGRLITAVDFVELAAPFHPATNGNVREGIFLLFADCVVLLKKAGECNLSARGLMAEVDKPSAATMMASVTAAAGGQKRAYELTFCGWHVLGDARFTMSDDGRTVAMVSLHELKDPATGRERTSPAATIRNFLLQTAYDGKALKFTEEITKARVEGRFSEAEREIEKWCLRSIKLQAVEVTLHTAIFEEGIDTLIEGRKEPASIRIVIDHERGTKGAPVGHYGVDIVANVKVMGGGLKYRLEVSGLNEKVFVDEVVVEHLLPTFTKRANDLLRVQYVISNPALAAPFTSFHSKILKSIRVVAEGDKSKSFRPPSPVKLLSSFLSSGFNSSTTSLSHSASLSSKQQRTPVIGNVPSLPLLSRNNSAHSIQDVDFRSSLRTGDEKPTNPLVRLEETFTGYIAALQVRKGNVIGRVLRSRGMADELAINAVYNTFIENPFDQRTASEVSFDVLFVAFEKYLRMAWKDQMGQVMSVATLDALQDRALKMFPGDFADYVKMVFGEMAPQNRRAFIAIIKLLADLLDGCGNDGDRGALTAAFAELLVIDGQPHDYINLLDRMVEDQERLFEDIGPGAVNGSGSGNGSVFGSVSGGRSNHSATGSLTSNASSLRKRFADTLLRQNSTKDNDRPSVWRTLSKSSRSIATGESMTSSSLSKVSLNRSRSIESPHRRPASRDRPTVMGAFDERPSSSQGPVNKLITIGESPPPDEKDTAQSLKKKRRSSLSDLKSLMAQATLSGSSPSPSPLRGLKLNTSPRTPSPTKIPVAGGIMDRNRPALYSTGSPNQKENLPLNSSAPRNIGNLTERPQNIMSTPDTIVVKDLWSGGAKSHQKTASLSSNIPTLRGRGPSASRPTSSPGKHSPQKLRLQSPAKLRERLQNEAKAINEAEASLQNELSKIGEEMAKLNASSNSPTRSTDLQKLSGAITALETRIPEIVKDLTTRNDAVKSDLEKSLQACEFKVKGLDQLYKESSAENELLYEKFNAELGKIVRALRGKGKEEKEDLVAKAKEGSEETARVKKENARLKREVLTLRTLLKGNECLACVGAGAVVFEGIKKAQKGGEI</sequence>
<dbReference type="InterPro" id="IPR051492">
    <property type="entry name" value="Dynamin-Rho_GEF"/>
</dbReference>
<feature type="compositionally biased region" description="Basic and acidic residues" evidence="2">
    <location>
        <begin position="1145"/>
        <end position="1170"/>
    </location>
</feature>
<dbReference type="PANTHER" id="PTHR22834:SF21">
    <property type="entry name" value="GUANYL NUCLEOTIDE EXCHANGE FACTOR, PUTATIVE (AFU_ORTHOLOGUE AFUA_5G11890)-RELATED"/>
    <property type="match status" value="1"/>
</dbReference>
<feature type="compositionally biased region" description="Low complexity" evidence="2">
    <location>
        <begin position="1130"/>
        <end position="1144"/>
    </location>
</feature>
<name>A0A2J6THG4_9HELO</name>
<dbReference type="OrthoDB" id="4066896at2759"/>
<dbReference type="Proteomes" id="UP000235371">
    <property type="component" value="Unassembled WGS sequence"/>
</dbReference>
<dbReference type="SUPFAM" id="SSF48065">
    <property type="entry name" value="DBL homology domain (DH-domain)"/>
    <property type="match status" value="1"/>
</dbReference>
<dbReference type="InterPro" id="IPR035899">
    <property type="entry name" value="DBL_dom_sf"/>
</dbReference>
<feature type="domain" description="DH" evidence="3">
    <location>
        <begin position="248"/>
        <end position="457"/>
    </location>
</feature>
<accession>A0A2J6THG4</accession>
<dbReference type="GeneID" id="36594687"/>
<gene>
    <name evidence="4" type="ORF">K444DRAFT_661613</name>
</gene>
<proteinExistence type="predicted"/>
<dbReference type="Pfam" id="PF25351">
    <property type="entry name" value="PH_BUD3_C"/>
    <property type="match status" value="1"/>
</dbReference>
<evidence type="ECO:0000313" key="4">
    <source>
        <dbReference type="EMBL" id="PMD62453.1"/>
    </source>
</evidence>
<evidence type="ECO:0000256" key="2">
    <source>
        <dbReference type="SAM" id="MobiDB-lite"/>
    </source>
</evidence>
<dbReference type="Gene3D" id="1.20.900.10">
    <property type="entry name" value="Dbl homology (DH) domain"/>
    <property type="match status" value="1"/>
</dbReference>
<dbReference type="GO" id="GO:0031991">
    <property type="term" value="P:regulation of actomyosin contractile ring contraction"/>
    <property type="evidence" value="ECO:0007669"/>
    <property type="project" value="TreeGrafter"/>
</dbReference>
<dbReference type="STRING" id="1095630.A0A2J6THG4"/>
<feature type="compositionally biased region" description="Polar residues" evidence="2">
    <location>
        <begin position="1116"/>
        <end position="1129"/>
    </location>
</feature>
<dbReference type="PROSITE" id="PS50010">
    <property type="entry name" value="DH_2"/>
    <property type="match status" value="1"/>
</dbReference>
<feature type="compositionally biased region" description="Low complexity" evidence="2">
    <location>
        <begin position="1206"/>
        <end position="1231"/>
    </location>
</feature>
<protein>
    <recommendedName>
        <fullName evidence="3">DH domain-containing protein</fullName>
    </recommendedName>
</protein>
<dbReference type="RefSeq" id="XP_024739357.1">
    <property type="nucleotide sequence ID" value="XM_024886610.1"/>
</dbReference>
<dbReference type="GO" id="GO:0032955">
    <property type="term" value="P:regulation of division septum assembly"/>
    <property type="evidence" value="ECO:0007669"/>
    <property type="project" value="TreeGrafter"/>
</dbReference>
<feature type="region of interest" description="Disordered" evidence="2">
    <location>
        <begin position="1310"/>
        <end position="1351"/>
    </location>
</feature>
<feature type="compositionally biased region" description="Polar residues" evidence="2">
    <location>
        <begin position="1079"/>
        <end position="1088"/>
    </location>
</feature>
<dbReference type="Pfam" id="PF00621">
    <property type="entry name" value="RhoGEF"/>
    <property type="match status" value="1"/>
</dbReference>
<feature type="compositionally biased region" description="Polar residues" evidence="2">
    <location>
        <begin position="1313"/>
        <end position="1322"/>
    </location>
</feature>
<feature type="compositionally biased region" description="Polar residues" evidence="2">
    <location>
        <begin position="1261"/>
        <end position="1289"/>
    </location>
</feature>
<evidence type="ECO:0000259" key="3">
    <source>
        <dbReference type="PROSITE" id="PS50010"/>
    </source>
</evidence>